<dbReference type="SUPFAM" id="SSF52833">
    <property type="entry name" value="Thioredoxin-like"/>
    <property type="match status" value="1"/>
</dbReference>
<evidence type="ECO:0000256" key="2">
    <source>
        <dbReference type="ARBA" id="ARBA00023157"/>
    </source>
</evidence>
<dbReference type="FunFam" id="3.40.30.10:FF:000245">
    <property type="entry name" value="Thioredoxin"/>
    <property type="match status" value="1"/>
</dbReference>
<evidence type="ECO:0000256" key="3">
    <source>
        <dbReference type="ARBA" id="ARBA00023284"/>
    </source>
</evidence>
<dbReference type="PROSITE" id="PS00194">
    <property type="entry name" value="THIOREDOXIN_1"/>
    <property type="match status" value="1"/>
</dbReference>
<dbReference type="PANTHER" id="PTHR10438:SF463">
    <property type="entry name" value="THIOREDOXIN"/>
    <property type="match status" value="1"/>
</dbReference>
<accession>A0A0L9VNA0</accession>
<dbReference type="InterPro" id="IPR017937">
    <property type="entry name" value="Thioredoxin_CS"/>
</dbReference>
<evidence type="ECO:0000259" key="4">
    <source>
        <dbReference type="PROSITE" id="PS51352"/>
    </source>
</evidence>
<dbReference type="CDD" id="cd02947">
    <property type="entry name" value="TRX_family"/>
    <property type="match status" value="1"/>
</dbReference>
<feature type="domain" description="Thioredoxin" evidence="4">
    <location>
        <begin position="84"/>
        <end position="212"/>
    </location>
</feature>
<protein>
    <recommendedName>
        <fullName evidence="4">Thioredoxin domain-containing protein</fullName>
    </recommendedName>
</protein>
<evidence type="ECO:0000313" key="5">
    <source>
        <dbReference type="EMBL" id="KOM56377.1"/>
    </source>
</evidence>
<dbReference type="PROSITE" id="PS51352">
    <property type="entry name" value="THIOREDOXIN_2"/>
    <property type="match status" value="1"/>
</dbReference>
<dbReference type="AlphaFoldDB" id="A0A0L9VNA0"/>
<dbReference type="OMA" id="IAICCKT"/>
<proteinExistence type="predicted"/>
<organism evidence="5 6">
    <name type="scientific">Phaseolus angularis</name>
    <name type="common">Azuki bean</name>
    <name type="synonym">Vigna angularis</name>
    <dbReference type="NCBI Taxonomy" id="3914"/>
    <lineage>
        <taxon>Eukaryota</taxon>
        <taxon>Viridiplantae</taxon>
        <taxon>Streptophyta</taxon>
        <taxon>Embryophyta</taxon>
        <taxon>Tracheophyta</taxon>
        <taxon>Spermatophyta</taxon>
        <taxon>Magnoliopsida</taxon>
        <taxon>eudicotyledons</taxon>
        <taxon>Gunneridae</taxon>
        <taxon>Pentapetalae</taxon>
        <taxon>rosids</taxon>
        <taxon>fabids</taxon>
        <taxon>Fabales</taxon>
        <taxon>Fabaceae</taxon>
        <taxon>Papilionoideae</taxon>
        <taxon>50 kb inversion clade</taxon>
        <taxon>NPAAA clade</taxon>
        <taxon>indigoferoid/millettioid clade</taxon>
        <taxon>Phaseoleae</taxon>
        <taxon>Vigna</taxon>
    </lineage>
</organism>
<keyword evidence="3" id="KW-0676">Redox-active center</keyword>
<gene>
    <name evidence="5" type="ORF">LR48_Vigan10g226900</name>
</gene>
<keyword evidence="2" id="KW-1015">Disulfide bond</keyword>
<dbReference type="InterPro" id="IPR050620">
    <property type="entry name" value="Thioredoxin_H-type-like"/>
</dbReference>
<dbReference type="STRING" id="3914.A0A0L9VNA0"/>
<dbReference type="PRINTS" id="PR00421">
    <property type="entry name" value="THIOREDOXIN"/>
</dbReference>
<dbReference type="PANTHER" id="PTHR10438">
    <property type="entry name" value="THIOREDOXIN"/>
    <property type="match status" value="1"/>
</dbReference>
<sequence>MTGGAVSNPLNLVMKHMVEARVRGEDNTKEAFVVEVRVSVEAREEGLHKNGLMRGKNKSSSRGCQLLAGHTASILHRTEAVGFLHMGANLSNMENAHKSSNTSSHILTFHSTAKWKAHFDASKEVNKLMVIDFTATWCGPCKQMDPVIRDFAAKYTNVEFIKIDVDELMGVSQEFQVQAMPTFILVKKGKVVDKVVGAKREELQKLIEKHLNV</sequence>
<dbReference type="Proteomes" id="UP000053144">
    <property type="component" value="Chromosome 10"/>
</dbReference>
<keyword evidence="1" id="KW-0249">Electron transport</keyword>
<dbReference type="Gramene" id="KOM56377">
    <property type="protein sequence ID" value="KOM56377"/>
    <property type="gene ID" value="LR48_Vigan10g226900"/>
</dbReference>
<dbReference type="EMBL" id="CM003380">
    <property type="protein sequence ID" value="KOM56377.1"/>
    <property type="molecule type" value="Genomic_DNA"/>
</dbReference>
<dbReference type="Gene3D" id="3.40.30.10">
    <property type="entry name" value="Glutaredoxin"/>
    <property type="match status" value="1"/>
</dbReference>
<evidence type="ECO:0000256" key="1">
    <source>
        <dbReference type="ARBA" id="ARBA00022982"/>
    </source>
</evidence>
<name>A0A0L9VNA0_PHAAN</name>
<dbReference type="InterPro" id="IPR013766">
    <property type="entry name" value="Thioredoxin_domain"/>
</dbReference>
<dbReference type="InterPro" id="IPR036249">
    <property type="entry name" value="Thioredoxin-like_sf"/>
</dbReference>
<evidence type="ECO:0000313" key="6">
    <source>
        <dbReference type="Proteomes" id="UP000053144"/>
    </source>
</evidence>
<dbReference type="Pfam" id="PF00085">
    <property type="entry name" value="Thioredoxin"/>
    <property type="match status" value="1"/>
</dbReference>
<keyword evidence="1" id="KW-0813">Transport</keyword>
<reference evidence="6" key="1">
    <citation type="journal article" date="2015" name="Proc. Natl. Acad. Sci. U.S.A.">
        <title>Genome sequencing of adzuki bean (Vigna angularis) provides insight into high starch and low fat accumulation and domestication.</title>
        <authorList>
            <person name="Yang K."/>
            <person name="Tian Z."/>
            <person name="Chen C."/>
            <person name="Luo L."/>
            <person name="Zhao B."/>
            <person name="Wang Z."/>
            <person name="Yu L."/>
            <person name="Li Y."/>
            <person name="Sun Y."/>
            <person name="Li W."/>
            <person name="Chen Y."/>
            <person name="Li Y."/>
            <person name="Zhang Y."/>
            <person name="Ai D."/>
            <person name="Zhao J."/>
            <person name="Shang C."/>
            <person name="Ma Y."/>
            <person name="Wu B."/>
            <person name="Wang M."/>
            <person name="Gao L."/>
            <person name="Sun D."/>
            <person name="Zhang P."/>
            <person name="Guo F."/>
            <person name="Wang W."/>
            <person name="Li Y."/>
            <person name="Wang J."/>
            <person name="Varshney R.K."/>
            <person name="Wang J."/>
            <person name="Ling H.Q."/>
            <person name="Wan P."/>
        </authorList>
    </citation>
    <scope>NUCLEOTIDE SEQUENCE</scope>
    <source>
        <strain evidence="6">cv. Jingnong 6</strain>
    </source>
</reference>